<protein>
    <submittedName>
        <fullName evidence="1">Uncharacterized protein</fullName>
    </submittedName>
</protein>
<proteinExistence type="predicted"/>
<name>A0A0K2US83_LEPSM</name>
<organism evidence="1">
    <name type="scientific">Lepeophtheirus salmonis</name>
    <name type="common">Salmon louse</name>
    <name type="synonym">Caligus salmonis</name>
    <dbReference type="NCBI Taxonomy" id="72036"/>
    <lineage>
        <taxon>Eukaryota</taxon>
        <taxon>Metazoa</taxon>
        <taxon>Ecdysozoa</taxon>
        <taxon>Arthropoda</taxon>
        <taxon>Crustacea</taxon>
        <taxon>Multicrustacea</taxon>
        <taxon>Hexanauplia</taxon>
        <taxon>Copepoda</taxon>
        <taxon>Siphonostomatoida</taxon>
        <taxon>Caligidae</taxon>
        <taxon>Lepeophtheirus</taxon>
    </lineage>
</organism>
<accession>A0A0K2US83</accession>
<dbReference type="AlphaFoldDB" id="A0A0K2US83"/>
<evidence type="ECO:0000313" key="1">
    <source>
        <dbReference type="EMBL" id="CDW41139.1"/>
    </source>
</evidence>
<reference evidence="1" key="1">
    <citation type="submission" date="2014-05" db="EMBL/GenBank/DDBJ databases">
        <authorList>
            <person name="Chronopoulou M."/>
        </authorList>
    </citation>
    <scope>NUCLEOTIDE SEQUENCE</scope>
    <source>
        <tissue evidence="1">Whole organism</tissue>
    </source>
</reference>
<dbReference type="EMBL" id="HACA01023778">
    <property type="protein sequence ID" value="CDW41139.1"/>
    <property type="molecule type" value="Transcribed_RNA"/>
</dbReference>
<sequence length="76" mass="8571">MMGLGMAIFDISRKFLVYGHNQIRFKKILTVNINDYTDNNQHHATKSGVANGQHSSNAYGRANQQNLIHSIQSKIL</sequence>